<sequence length="45" mass="5249">MLLIFSLFLSKGKYTSVSSVKLWILNLKNYNRVIEKLILHLVSIL</sequence>
<protein>
    <submittedName>
        <fullName evidence="1">Uncharacterized protein</fullName>
    </submittedName>
</protein>
<evidence type="ECO:0000313" key="2">
    <source>
        <dbReference type="Proteomes" id="UP000056502"/>
    </source>
</evidence>
<name>A0A0M4NHW8_LEPIR</name>
<organism evidence="1">
    <name type="scientific">Leptospira interrogans serovar Hardjo str. Norma</name>
    <dbReference type="NCBI Taxonomy" id="1279460"/>
    <lineage>
        <taxon>Bacteria</taxon>
        <taxon>Pseudomonadati</taxon>
        <taxon>Spirochaetota</taxon>
        <taxon>Spirochaetia</taxon>
        <taxon>Leptospirales</taxon>
        <taxon>Leptospiraceae</taxon>
        <taxon>Leptospira</taxon>
    </lineage>
</organism>
<dbReference type="Proteomes" id="UP000056502">
    <property type="component" value="Chromosome I"/>
</dbReference>
<evidence type="ECO:0000313" key="1">
    <source>
        <dbReference type="EMBL" id="ALE38309.1"/>
    </source>
</evidence>
<proteinExistence type="predicted"/>
<dbReference type="EMBL" id="CP012603">
    <property type="protein sequence ID" value="ALE38309.1"/>
    <property type="molecule type" value="Genomic_DNA"/>
</dbReference>
<dbReference type="PATRIC" id="fig|1279460.3.peg.1106"/>
<gene>
    <name evidence="1" type="ORF">G436_1101</name>
</gene>
<accession>A0A0M4NHW8</accession>
<dbReference type="AlphaFoldDB" id="A0A0M4NHW8"/>
<reference evidence="1 2" key="1">
    <citation type="journal article" date="2015" name="Genome Announc.">
        <title>Whole-Genome Sequence of Leptospira interrogans Serovar Hardjo Subtype Hardjoprajitno Strain Norma, Isolated from Cattle in a Leptospirosis Outbreak in Brazil.</title>
        <authorList>
            <person name="Cosate M.R."/>
            <person name="Soares S.C."/>
            <person name="Mendes T.A."/>
            <person name="Raittz R.T."/>
            <person name="Moreira E.C."/>
            <person name="Leite R."/>
            <person name="Fernandes G.R."/>
            <person name="Haddad J.P."/>
            <person name="Ortega J.M."/>
        </authorList>
    </citation>
    <scope>NUCLEOTIDE SEQUENCE [LARGE SCALE GENOMIC DNA]</scope>
    <source>
        <strain evidence="1 2">Norma</strain>
    </source>
</reference>